<feature type="region of interest" description="Disordered" evidence="1">
    <location>
        <begin position="319"/>
        <end position="350"/>
    </location>
</feature>
<organism evidence="2 3">
    <name type="scientific">Tenebrio molitor</name>
    <name type="common">Yellow mealworm beetle</name>
    <dbReference type="NCBI Taxonomy" id="7067"/>
    <lineage>
        <taxon>Eukaryota</taxon>
        <taxon>Metazoa</taxon>
        <taxon>Ecdysozoa</taxon>
        <taxon>Arthropoda</taxon>
        <taxon>Hexapoda</taxon>
        <taxon>Insecta</taxon>
        <taxon>Pterygota</taxon>
        <taxon>Neoptera</taxon>
        <taxon>Endopterygota</taxon>
        <taxon>Coleoptera</taxon>
        <taxon>Polyphaga</taxon>
        <taxon>Cucujiformia</taxon>
        <taxon>Tenebrionidae</taxon>
        <taxon>Tenebrio</taxon>
    </lineage>
</organism>
<evidence type="ECO:0000313" key="3">
    <source>
        <dbReference type="Proteomes" id="UP000719412"/>
    </source>
</evidence>
<sequence length="398" mass="44123">MSDISDSENEVDIVEETLNVGCVTNKEFLKLTTSTSARNADHKSRRVHVATKSPFPWEGTGEADGLPSPLSPTHKLRTAAPVAHRTWDWAVCRNALWVNRLWSAIYPFHSWGLDRSLPRSLLARRQERCYTAHRSPVPGGPLRCVTRIGPPKGTLTSSARVPLASPVQIIRQLRGAVCSLNLWGPKTRTPSTFRGRLTPARRPRSRPLPQAIAITTSCPLSLSFTLPGHYFGELSAPLVQNLLRLTIDPVAPRGGLGGVYTIRSRQTTCRGVISGEIESSRPQSPNLYPSDVEPSKSLRHPTRYGCSALGWCPTKHPCRSPHPMKQRPSPEGGRAATRPRSHVMKKPRRFPRRQSHVGPFLCILVFHCNVENLPTVDTPNFGQTRAHVFPCGEWMAVP</sequence>
<name>A0A8J6LIP4_TENMO</name>
<reference evidence="2" key="1">
    <citation type="journal article" date="2020" name="J Insects Food Feed">
        <title>The yellow mealworm (Tenebrio molitor) genome: a resource for the emerging insects as food and feed industry.</title>
        <authorList>
            <person name="Eriksson T."/>
            <person name="Andere A."/>
            <person name="Kelstrup H."/>
            <person name="Emery V."/>
            <person name="Picard C."/>
        </authorList>
    </citation>
    <scope>NUCLEOTIDE SEQUENCE</scope>
    <source>
        <strain evidence="2">Stoneville</strain>
        <tissue evidence="2">Whole head</tissue>
    </source>
</reference>
<evidence type="ECO:0000313" key="2">
    <source>
        <dbReference type="EMBL" id="KAH0820237.1"/>
    </source>
</evidence>
<dbReference type="EMBL" id="JABDTM020012544">
    <property type="protein sequence ID" value="KAH0820237.1"/>
    <property type="molecule type" value="Genomic_DNA"/>
</dbReference>
<dbReference type="Proteomes" id="UP000719412">
    <property type="component" value="Unassembled WGS sequence"/>
</dbReference>
<gene>
    <name evidence="2" type="ORF">GEV33_002554</name>
</gene>
<feature type="region of interest" description="Disordered" evidence="1">
    <location>
        <begin position="275"/>
        <end position="296"/>
    </location>
</feature>
<proteinExistence type="predicted"/>
<dbReference type="AlphaFoldDB" id="A0A8J6LIP4"/>
<protein>
    <submittedName>
        <fullName evidence="2">Uncharacterized protein</fullName>
    </submittedName>
</protein>
<accession>A0A8J6LIP4</accession>
<evidence type="ECO:0000256" key="1">
    <source>
        <dbReference type="SAM" id="MobiDB-lite"/>
    </source>
</evidence>
<comment type="caution">
    <text evidence="2">The sequence shown here is derived from an EMBL/GenBank/DDBJ whole genome shotgun (WGS) entry which is preliminary data.</text>
</comment>
<feature type="compositionally biased region" description="Basic residues" evidence="1">
    <location>
        <begin position="337"/>
        <end position="350"/>
    </location>
</feature>
<reference evidence="2" key="2">
    <citation type="submission" date="2021-08" db="EMBL/GenBank/DDBJ databases">
        <authorList>
            <person name="Eriksson T."/>
        </authorList>
    </citation>
    <scope>NUCLEOTIDE SEQUENCE</scope>
    <source>
        <strain evidence="2">Stoneville</strain>
        <tissue evidence="2">Whole head</tissue>
    </source>
</reference>
<keyword evidence="3" id="KW-1185">Reference proteome</keyword>